<evidence type="ECO:0000313" key="2">
    <source>
        <dbReference type="Proteomes" id="UP001652741"/>
    </source>
</evidence>
<feature type="compositionally biased region" description="Basic and acidic residues" evidence="1">
    <location>
        <begin position="33"/>
        <end position="47"/>
    </location>
</feature>
<evidence type="ECO:0000313" key="3">
    <source>
        <dbReference type="RefSeq" id="XP_045542953.1"/>
    </source>
</evidence>
<feature type="compositionally biased region" description="Basic and acidic residues" evidence="1">
    <location>
        <begin position="162"/>
        <end position="188"/>
    </location>
</feature>
<keyword evidence="2" id="KW-1185">Reference proteome</keyword>
<evidence type="ECO:0000256" key="1">
    <source>
        <dbReference type="SAM" id="MobiDB-lite"/>
    </source>
</evidence>
<accession>A0ABM3C8U8</accession>
<gene>
    <name evidence="3" type="primary">LOC123724080</name>
</gene>
<sequence>MAKRTNSSPGTTLMVVAPRYRTKNAPGSDAEEEMRIESCHSEDENSHGEGAAQAMETNGLASGSDNEGHKREDSDSEEEAPVKRSISDIECTPPPKLRGSTSDIEFPPKRRGSNSDIEGSPVKHRGCTSDMEEKETNQAAAGSDSENEDQPPSPARSRHSNARSDSETEVPEHKAQIESDGKDEECGAKKGKWKAVMHSDSEDEVEARPVKAAAGSGQEKGSHAKRVVDDSEDDDAMPMKRKKAILSDSEDEKADEPESRTGLTTRTLTVTQARAPDKTMAKLRELGSESEDEDDGQKAAGGKKDEKTLFGSDSESGNEEEKMIADIFGDSGDEEGEEVYGFQSEDLEGDKNQSQGLSKESNRDDSDSVEGVDRGGGQDTSFMSNFDVMLARSPEREATATEPRRGNVS</sequence>
<protein>
    <submittedName>
        <fullName evidence="3">Protein IWS1 homolog</fullName>
    </submittedName>
</protein>
<dbReference type="RefSeq" id="XP_045542953.1">
    <property type="nucleotide sequence ID" value="XM_045686997.1"/>
</dbReference>
<dbReference type="Proteomes" id="UP001652741">
    <property type="component" value="Chromosome ssa09"/>
</dbReference>
<organism evidence="2 3">
    <name type="scientific">Salmo salar</name>
    <name type="common">Atlantic salmon</name>
    <dbReference type="NCBI Taxonomy" id="8030"/>
    <lineage>
        <taxon>Eukaryota</taxon>
        <taxon>Metazoa</taxon>
        <taxon>Chordata</taxon>
        <taxon>Craniata</taxon>
        <taxon>Vertebrata</taxon>
        <taxon>Euteleostomi</taxon>
        <taxon>Actinopterygii</taxon>
        <taxon>Neopterygii</taxon>
        <taxon>Teleostei</taxon>
        <taxon>Protacanthopterygii</taxon>
        <taxon>Salmoniformes</taxon>
        <taxon>Salmonidae</taxon>
        <taxon>Salmoninae</taxon>
        <taxon>Salmo</taxon>
    </lineage>
</organism>
<name>A0ABM3C8U8_SALSA</name>
<dbReference type="GeneID" id="123724080"/>
<reference evidence="3" key="1">
    <citation type="submission" date="2025-08" db="UniProtKB">
        <authorList>
            <consortium name="RefSeq"/>
        </authorList>
    </citation>
    <scope>IDENTIFICATION</scope>
</reference>
<feature type="compositionally biased region" description="Low complexity" evidence="1">
    <location>
        <begin position="260"/>
        <end position="271"/>
    </location>
</feature>
<proteinExistence type="predicted"/>
<feature type="region of interest" description="Disordered" evidence="1">
    <location>
        <begin position="1"/>
        <end position="409"/>
    </location>
</feature>
<feature type="compositionally biased region" description="Polar residues" evidence="1">
    <location>
        <begin position="1"/>
        <end position="11"/>
    </location>
</feature>
<feature type="compositionally biased region" description="Polar residues" evidence="1">
    <location>
        <begin position="55"/>
        <end position="65"/>
    </location>
</feature>
<feature type="compositionally biased region" description="Basic and acidic residues" evidence="1">
    <location>
        <begin position="220"/>
        <end position="229"/>
    </location>
</feature>
<feature type="compositionally biased region" description="Basic and acidic residues" evidence="1">
    <location>
        <begin position="275"/>
        <end position="287"/>
    </location>
</feature>
<feature type="compositionally biased region" description="Basic and acidic residues" evidence="1">
    <location>
        <begin position="393"/>
        <end position="409"/>
    </location>
</feature>